<dbReference type="EMBL" id="MU853230">
    <property type="protein sequence ID" value="KAK4122734.1"/>
    <property type="molecule type" value="Genomic_DNA"/>
</dbReference>
<dbReference type="AlphaFoldDB" id="A0AAN6TY04"/>
<protein>
    <recommendedName>
        <fullName evidence="2">Ecp2 effector protein-like domain-containing protein</fullName>
    </recommendedName>
</protein>
<proteinExistence type="predicted"/>
<dbReference type="GeneID" id="87832410"/>
<feature type="signal peptide" evidence="1">
    <location>
        <begin position="1"/>
        <end position="19"/>
    </location>
</feature>
<evidence type="ECO:0000313" key="3">
    <source>
        <dbReference type="EMBL" id="KAK4122734.1"/>
    </source>
</evidence>
<evidence type="ECO:0000259" key="2">
    <source>
        <dbReference type="Pfam" id="PF14856"/>
    </source>
</evidence>
<sequence length="472" mass="50498">MKSTTLTTFLLAGAVRALALPTSTRPEAETRNMLTKRAAYCTANSIQDTTTPSSALAADCLALASTTLPSSLPFPWTPTEENNHTLDATQGTCGFRAQYLSANGTLDARQVVLGPAQLGGIIEIAVERYATTSSEAGEAESRVGAEGTVICIAAGMVSKAGFVGFEIYLAPDAGARGVIHDHVKRAAAARIARQYRGIGAAAAHAHVGVRVAWHVLALGAAREVALRHAVRLEASCCCCKREDEGGGSGGFNFSLIKLADARGPGHHASPSKWTHAGLHQLAPGNEVHYDGALPDRYYRALHAGQTYTLLYPGAEMKARHVLPPSEVRKLPALKIPGGARITFTVRAEETNAHKSNTLKSVFDIKLKVIYTGEICGPDCYPAPETMTRPITFRNWAILAGLDSSLGDAVSIYRRPGGSSEMPWEGCDLDDGTAGFQIYDLPDEAVRVIQHDHFTTLRPGESWTTTRRLQGER</sequence>
<evidence type="ECO:0000313" key="4">
    <source>
        <dbReference type="Proteomes" id="UP001302602"/>
    </source>
</evidence>
<comment type="caution">
    <text evidence="3">The sequence shown here is derived from an EMBL/GenBank/DDBJ whole genome shotgun (WGS) entry which is preliminary data.</text>
</comment>
<dbReference type="Pfam" id="PF14856">
    <property type="entry name" value="Hce2"/>
    <property type="match status" value="1"/>
</dbReference>
<feature type="chain" id="PRO_5042965039" description="Ecp2 effector protein-like domain-containing protein" evidence="1">
    <location>
        <begin position="20"/>
        <end position="472"/>
    </location>
</feature>
<keyword evidence="4" id="KW-1185">Reference proteome</keyword>
<organism evidence="3 4">
    <name type="scientific">Parathielavia appendiculata</name>
    <dbReference type="NCBI Taxonomy" id="2587402"/>
    <lineage>
        <taxon>Eukaryota</taxon>
        <taxon>Fungi</taxon>
        <taxon>Dikarya</taxon>
        <taxon>Ascomycota</taxon>
        <taxon>Pezizomycotina</taxon>
        <taxon>Sordariomycetes</taxon>
        <taxon>Sordariomycetidae</taxon>
        <taxon>Sordariales</taxon>
        <taxon>Chaetomiaceae</taxon>
        <taxon>Parathielavia</taxon>
    </lineage>
</organism>
<feature type="domain" description="Ecp2 effector protein-like" evidence="2">
    <location>
        <begin position="40"/>
        <end position="151"/>
    </location>
</feature>
<gene>
    <name evidence="3" type="ORF">N657DRAFT_672552</name>
</gene>
<dbReference type="InterPro" id="IPR029226">
    <property type="entry name" value="Ecp2-like"/>
</dbReference>
<evidence type="ECO:0000256" key="1">
    <source>
        <dbReference type="SAM" id="SignalP"/>
    </source>
</evidence>
<name>A0AAN6TY04_9PEZI</name>
<dbReference type="RefSeq" id="XP_062646505.1">
    <property type="nucleotide sequence ID" value="XM_062795642.1"/>
</dbReference>
<reference evidence="3" key="2">
    <citation type="submission" date="2023-05" db="EMBL/GenBank/DDBJ databases">
        <authorList>
            <consortium name="Lawrence Berkeley National Laboratory"/>
            <person name="Steindorff A."/>
            <person name="Hensen N."/>
            <person name="Bonometti L."/>
            <person name="Westerberg I."/>
            <person name="Brannstrom I.O."/>
            <person name="Guillou S."/>
            <person name="Cros-Aarteil S."/>
            <person name="Calhoun S."/>
            <person name="Haridas S."/>
            <person name="Kuo A."/>
            <person name="Mondo S."/>
            <person name="Pangilinan J."/>
            <person name="Riley R."/>
            <person name="Labutti K."/>
            <person name="Andreopoulos B."/>
            <person name="Lipzen A."/>
            <person name="Chen C."/>
            <person name="Yanf M."/>
            <person name="Daum C."/>
            <person name="Ng V."/>
            <person name="Clum A."/>
            <person name="Ohm R."/>
            <person name="Martin F."/>
            <person name="Silar P."/>
            <person name="Natvig D."/>
            <person name="Lalanne C."/>
            <person name="Gautier V."/>
            <person name="Ament-Velasquez S.L."/>
            <person name="Kruys A."/>
            <person name="Hutchinson M.I."/>
            <person name="Powell A.J."/>
            <person name="Barry K."/>
            <person name="Miller A.N."/>
            <person name="Grigoriev I.V."/>
            <person name="Debuchy R."/>
            <person name="Gladieux P."/>
            <person name="Thoren M.H."/>
            <person name="Johannesson H."/>
        </authorList>
    </citation>
    <scope>NUCLEOTIDE SEQUENCE</scope>
    <source>
        <strain evidence="3">CBS 731.68</strain>
    </source>
</reference>
<keyword evidence="1" id="KW-0732">Signal</keyword>
<dbReference type="Proteomes" id="UP001302602">
    <property type="component" value="Unassembled WGS sequence"/>
</dbReference>
<accession>A0AAN6TY04</accession>
<reference evidence="3" key="1">
    <citation type="journal article" date="2023" name="Mol. Phylogenet. Evol.">
        <title>Genome-scale phylogeny and comparative genomics of the fungal order Sordariales.</title>
        <authorList>
            <person name="Hensen N."/>
            <person name="Bonometti L."/>
            <person name="Westerberg I."/>
            <person name="Brannstrom I.O."/>
            <person name="Guillou S."/>
            <person name="Cros-Aarteil S."/>
            <person name="Calhoun S."/>
            <person name="Haridas S."/>
            <person name="Kuo A."/>
            <person name="Mondo S."/>
            <person name="Pangilinan J."/>
            <person name="Riley R."/>
            <person name="LaButti K."/>
            <person name="Andreopoulos B."/>
            <person name="Lipzen A."/>
            <person name="Chen C."/>
            <person name="Yan M."/>
            <person name="Daum C."/>
            <person name="Ng V."/>
            <person name="Clum A."/>
            <person name="Steindorff A."/>
            <person name="Ohm R.A."/>
            <person name="Martin F."/>
            <person name="Silar P."/>
            <person name="Natvig D.O."/>
            <person name="Lalanne C."/>
            <person name="Gautier V."/>
            <person name="Ament-Velasquez S.L."/>
            <person name="Kruys A."/>
            <person name="Hutchinson M.I."/>
            <person name="Powell A.J."/>
            <person name="Barry K."/>
            <person name="Miller A.N."/>
            <person name="Grigoriev I.V."/>
            <person name="Debuchy R."/>
            <person name="Gladieux P."/>
            <person name="Hiltunen Thoren M."/>
            <person name="Johannesson H."/>
        </authorList>
    </citation>
    <scope>NUCLEOTIDE SEQUENCE</scope>
    <source>
        <strain evidence="3">CBS 731.68</strain>
    </source>
</reference>